<protein>
    <submittedName>
        <fullName evidence="5">Intraflagellar transport protein 20</fullName>
    </submittedName>
</protein>
<dbReference type="PANTHER" id="PTHR31978:SF1">
    <property type="entry name" value="INTRAFLAGELLAR TRANSPORT PROTEIN 20 HOMOLOG"/>
    <property type="match status" value="1"/>
</dbReference>
<dbReference type="GO" id="GO:0030990">
    <property type="term" value="C:intraciliary transport particle"/>
    <property type="evidence" value="ECO:0007669"/>
    <property type="project" value="TreeGrafter"/>
</dbReference>
<keyword evidence="3" id="KW-0966">Cell projection</keyword>
<dbReference type="AlphaFoldDB" id="A0AAD5XTN9"/>
<evidence type="ECO:0000256" key="3">
    <source>
        <dbReference type="ARBA" id="ARBA00023273"/>
    </source>
</evidence>
<sequence>MTTNVPPQPLVTFDEFSKLRILDPAQFEASEQLKEECQEFTTRTGTFNDIIQMFMNLMDEKASQIEREKLQAIGLRNRAEREVDGRKRKHAQMQALIKERQAELDRLVLQADSLQKVQQEQASLIDSMSSK</sequence>
<dbReference type="GO" id="GO:0097546">
    <property type="term" value="C:ciliary base"/>
    <property type="evidence" value="ECO:0007669"/>
    <property type="project" value="TreeGrafter"/>
</dbReference>
<evidence type="ECO:0000313" key="6">
    <source>
        <dbReference type="Proteomes" id="UP001212152"/>
    </source>
</evidence>
<dbReference type="Proteomes" id="UP001212152">
    <property type="component" value="Unassembled WGS sequence"/>
</dbReference>
<gene>
    <name evidence="5" type="primary">IFT20</name>
    <name evidence="5" type="ORF">HDU87_004081</name>
</gene>
<evidence type="ECO:0000256" key="1">
    <source>
        <dbReference type="ARBA" id="ARBA00004138"/>
    </source>
</evidence>
<name>A0AAD5XTN9_9FUNG</name>
<dbReference type="PANTHER" id="PTHR31978">
    <property type="entry name" value="INTRAFLAGELLAR TRANSPORT PROTEIN 20 HOMOLOG"/>
    <property type="match status" value="1"/>
</dbReference>
<proteinExistence type="predicted"/>
<dbReference type="GO" id="GO:0061512">
    <property type="term" value="P:protein localization to cilium"/>
    <property type="evidence" value="ECO:0007669"/>
    <property type="project" value="TreeGrafter"/>
</dbReference>
<dbReference type="GO" id="GO:0005737">
    <property type="term" value="C:cytoplasm"/>
    <property type="evidence" value="ECO:0007669"/>
    <property type="project" value="TreeGrafter"/>
</dbReference>
<organism evidence="5 6">
    <name type="scientific">Geranomyces variabilis</name>
    <dbReference type="NCBI Taxonomy" id="109894"/>
    <lineage>
        <taxon>Eukaryota</taxon>
        <taxon>Fungi</taxon>
        <taxon>Fungi incertae sedis</taxon>
        <taxon>Chytridiomycota</taxon>
        <taxon>Chytridiomycota incertae sedis</taxon>
        <taxon>Chytridiomycetes</taxon>
        <taxon>Spizellomycetales</taxon>
        <taxon>Powellomycetaceae</taxon>
        <taxon>Geranomyces</taxon>
    </lineage>
</organism>
<feature type="coiled-coil region" evidence="4">
    <location>
        <begin position="62"/>
        <end position="117"/>
    </location>
</feature>
<dbReference type="GO" id="GO:0036064">
    <property type="term" value="C:ciliary basal body"/>
    <property type="evidence" value="ECO:0007669"/>
    <property type="project" value="TreeGrafter"/>
</dbReference>
<accession>A0AAD5XTN9</accession>
<dbReference type="GO" id="GO:0097730">
    <property type="term" value="C:non-motile cilium"/>
    <property type="evidence" value="ECO:0007669"/>
    <property type="project" value="TreeGrafter"/>
</dbReference>
<dbReference type="EMBL" id="JADGJQ010000003">
    <property type="protein sequence ID" value="KAJ3184678.1"/>
    <property type="molecule type" value="Genomic_DNA"/>
</dbReference>
<evidence type="ECO:0000256" key="4">
    <source>
        <dbReference type="SAM" id="Coils"/>
    </source>
</evidence>
<dbReference type="GO" id="GO:0060271">
    <property type="term" value="P:cilium assembly"/>
    <property type="evidence" value="ECO:0007669"/>
    <property type="project" value="TreeGrafter"/>
</dbReference>
<comment type="subcellular location">
    <subcellularLocation>
        <location evidence="1">Cell projection</location>
        <location evidence="1">Cilium</location>
    </subcellularLocation>
</comment>
<keyword evidence="2 4" id="KW-0175">Coiled coil</keyword>
<evidence type="ECO:0000313" key="5">
    <source>
        <dbReference type="EMBL" id="KAJ3184678.1"/>
    </source>
</evidence>
<dbReference type="Pfam" id="PF14931">
    <property type="entry name" value="IFT20"/>
    <property type="match status" value="1"/>
</dbReference>
<reference evidence="5" key="1">
    <citation type="submission" date="2020-05" db="EMBL/GenBank/DDBJ databases">
        <title>Phylogenomic resolution of chytrid fungi.</title>
        <authorList>
            <person name="Stajich J.E."/>
            <person name="Amses K."/>
            <person name="Simmons R."/>
            <person name="Seto K."/>
            <person name="Myers J."/>
            <person name="Bonds A."/>
            <person name="Quandt C.A."/>
            <person name="Barry K."/>
            <person name="Liu P."/>
            <person name="Grigoriev I."/>
            <person name="Longcore J.E."/>
            <person name="James T.Y."/>
        </authorList>
    </citation>
    <scope>NUCLEOTIDE SEQUENCE</scope>
    <source>
        <strain evidence="5">JEL0379</strain>
    </source>
</reference>
<dbReference type="InterPro" id="IPR028172">
    <property type="entry name" value="FT20"/>
</dbReference>
<keyword evidence="6" id="KW-1185">Reference proteome</keyword>
<evidence type="ECO:0000256" key="2">
    <source>
        <dbReference type="ARBA" id="ARBA00023054"/>
    </source>
</evidence>
<comment type="caution">
    <text evidence="5">The sequence shown here is derived from an EMBL/GenBank/DDBJ whole genome shotgun (WGS) entry which is preliminary data.</text>
</comment>